<dbReference type="GO" id="GO:0003964">
    <property type="term" value="F:RNA-directed DNA polymerase activity"/>
    <property type="evidence" value="ECO:0007669"/>
    <property type="project" value="UniProtKB-KW"/>
</dbReference>
<dbReference type="PANTHER" id="PTHR37984">
    <property type="entry name" value="PROTEIN CBG26694"/>
    <property type="match status" value="1"/>
</dbReference>
<feature type="domain" description="Integrase catalytic" evidence="8">
    <location>
        <begin position="553"/>
        <end position="717"/>
    </location>
</feature>
<dbReference type="GO" id="GO:0016787">
    <property type="term" value="F:hydrolase activity"/>
    <property type="evidence" value="ECO:0007669"/>
    <property type="project" value="UniProtKB-KW"/>
</dbReference>
<name>A0A818LZK5_9BILA</name>
<dbReference type="SUPFAM" id="SSF53098">
    <property type="entry name" value="Ribonuclease H-like"/>
    <property type="match status" value="1"/>
</dbReference>
<comment type="caution">
    <text evidence="9">The sequence shown here is derived from an EMBL/GenBank/DDBJ whole genome shotgun (WGS) entry which is preliminary data.</text>
</comment>
<dbReference type="GO" id="GO:0015074">
    <property type="term" value="P:DNA integration"/>
    <property type="evidence" value="ECO:0007669"/>
    <property type="project" value="InterPro"/>
</dbReference>
<dbReference type="GO" id="GO:0004519">
    <property type="term" value="F:endonuclease activity"/>
    <property type="evidence" value="ECO:0007669"/>
    <property type="project" value="UniProtKB-KW"/>
</dbReference>
<evidence type="ECO:0000256" key="5">
    <source>
        <dbReference type="ARBA" id="ARBA00022759"/>
    </source>
</evidence>
<keyword evidence="2" id="KW-0808">Transferase</keyword>
<sequence length="835" mass="96430">MLARQGAKRLLDAKSQQLFYIDITFADLITVAPIVYRPIELIMAEKTVATLLSKTLEQIPKYSGKPDQDADEWMKDLTDTFHMTNITESQALKIISTFLEGHSKQWFIENITIFEFWNYSRQHFIKPIEQRHVTIQNIQKSNPPLIFANTLVNGSRIHRMIDAEVTHSFITQRVLSTLYHSTIPSCDRIVQLGDGQTILKIVGEVQLLLQFDKIFTLLNVLVVKTMNTDFILGSDWCTNNAARIYYEKKTNDVLIFSLNFNEHKKKHLIEILSILSKANFQVNPDNCSIAVYEIDFLSHTINKQFIKSDGIKITAIIAFPAPTTFKEANEFVSQINWYRKFIPNFARIAVPLHEVTNKTKHSRHEFKWGPGQHHSFDEFKRILTTYPLFLEYPDLLTPFILTMNAIMSGNICHAIKCNNNKKKKKIAADASDIEIGGILRQDTPNNTKINCFKSRMLDDTERKYDTIEKEALAIFWCISELRSYIAGIVYRLVGRDDTTIKLFYVPSKLIPDLMAAYHDHPLSGHFGIGHTWSTLRNTYYWSRMKDTIISYIKSCSKCSQFNVDQHKPPGFLQSIQPSNDVFQILVVTDRLSSYVFAKASPTNTAQDTARILMEEIILVHGSPDIIITGQGTHFKNELLHAISNLVGCQRIFSTPYHPQTNGQTERWNSTFVIQITKYCNTDQNNRNIFLPSIVYTYNHGIHSSTGFSPYQLVFGRQPRHPFTPPASTFVFSKPYDHWTQVIKYRNTALHEVQANILHQQQLSKTRFDKNRSHPSFVLDDLVWMKILVERQKLKARYIGPVRIIRILSPVSFIAEDDNLQQFQVHSNNIRCVYFR</sequence>
<dbReference type="AlphaFoldDB" id="A0A818LZK5"/>
<dbReference type="InterPro" id="IPR043128">
    <property type="entry name" value="Rev_trsase/Diguanyl_cyclase"/>
</dbReference>
<dbReference type="SUPFAM" id="SSF56672">
    <property type="entry name" value="DNA/RNA polymerases"/>
    <property type="match status" value="1"/>
</dbReference>
<reference evidence="9" key="1">
    <citation type="submission" date="2021-02" db="EMBL/GenBank/DDBJ databases">
        <authorList>
            <person name="Nowell W R."/>
        </authorList>
    </citation>
    <scope>NUCLEOTIDE SEQUENCE</scope>
</reference>
<keyword evidence="3" id="KW-0548">Nucleotidyltransferase</keyword>
<dbReference type="InterPro" id="IPR001584">
    <property type="entry name" value="Integrase_cat-core"/>
</dbReference>
<evidence type="ECO:0000313" key="10">
    <source>
        <dbReference type="Proteomes" id="UP000663865"/>
    </source>
</evidence>
<evidence type="ECO:0000256" key="6">
    <source>
        <dbReference type="ARBA" id="ARBA00022801"/>
    </source>
</evidence>
<evidence type="ECO:0000256" key="2">
    <source>
        <dbReference type="ARBA" id="ARBA00022679"/>
    </source>
</evidence>
<evidence type="ECO:0000256" key="7">
    <source>
        <dbReference type="ARBA" id="ARBA00022918"/>
    </source>
</evidence>
<keyword evidence="6" id="KW-0378">Hydrolase</keyword>
<evidence type="ECO:0000256" key="3">
    <source>
        <dbReference type="ARBA" id="ARBA00022695"/>
    </source>
</evidence>
<dbReference type="InterPro" id="IPR036397">
    <property type="entry name" value="RNaseH_sf"/>
</dbReference>
<dbReference type="InterPro" id="IPR050951">
    <property type="entry name" value="Retrovirus_Pol_polyprotein"/>
</dbReference>
<dbReference type="InterPro" id="IPR041588">
    <property type="entry name" value="Integrase_H2C2"/>
</dbReference>
<dbReference type="Pfam" id="PF08284">
    <property type="entry name" value="RVP_2"/>
    <property type="match status" value="1"/>
</dbReference>
<dbReference type="InterPro" id="IPR041373">
    <property type="entry name" value="RT_RNaseH"/>
</dbReference>
<dbReference type="InterPro" id="IPR043502">
    <property type="entry name" value="DNA/RNA_pol_sf"/>
</dbReference>
<dbReference type="InterPro" id="IPR012337">
    <property type="entry name" value="RNaseH-like_sf"/>
</dbReference>
<dbReference type="PANTHER" id="PTHR37984:SF5">
    <property type="entry name" value="PROTEIN NYNRIN-LIKE"/>
    <property type="match status" value="1"/>
</dbReference>
<dbReference type="Gene3D" id="3.30.70.270">
    <property type="match status" value="1"/>
</dbReference>
<keyword evidence="7" id="KW-0695">RNA-directed DNA polymerase</keyword>
<dbReference type="EC" id="2.7.7.49" evidence="1"/>
<evidence type="ECO:0000256" key="1">
    <source>
        <dbReference type="ARBA" id="ARBA00012493"/>
    </source>
</evidence>
<keyword evidence="5" id="KW-0255">Endonuclease</keyword>
<evidence type="ECO:0000259" key="8">
    <source>
        <dbReference type="PROSITE" id="PS50994"/>
    </source>
</evidence>
<dbReference type="Gene3D" id="1.10.340.70">
    <property type="match status" value="1"/>
</dbReference>
<dbReference type="InterPro" id="IPR021109">
    <property type="entry name" value="Peptidase_aspartic_dom_sf"/>
</dbReference>
<organism evidence="9 10">
    <name type="scientific">Rotaria socialis</name>
    <dbReference type="NCBI Taxonomy" id="392032"/>
    <lineage>
        <taxon>Eukaryota</taxon>
        <taxon>Metazoa</taxon>
        <taxon>Spiralia</taxon>
        <taxon>Gnathifera</taxon>
        <taxon>Rotifera</taxon>
        <taxon>Eurotatoria</taxon>
        <taxon>Bdelloidea</taxon>
        <taxon>Philodinida</taxon>
        <taxon>Philodinidae</taxon>
        <taxon>Rotaria</taxon>
    </lineage>
</organism>
<keyword evidence="4" id="KW-0540">Nuclease</keyword>
<dbReference type="EMBL" id="CAJNYV010003550">
    <property type="protein sequence ID" value="CAF3586764.1"/>
    <property type="molecule type" value="Genomic_DNA"/>
</dbReference>
<dbReference type="FunFam" id="3.30.70.270:FF:000020">
    <property type="entry name" value="Transposon Tf2-6 polyprotein-like Protein"/>
    <property type="match status" value="1"/>
</dbReference>
<dbReference type="Gene3D" id="3.30.420.10">
    <property type="entry name" value="Ribonuclease H-like superfamily/Ribonuclease H"/>
    <property type="match status" value="1"/>
</dbReference>
<dbReference type="Gene3D" id="2.40.70.10">
    <property type="entry name" value="Acid Proteases"/>
    <property type="match status" value="1"/>
</dbReference>
<evidence type="ECO:0000313" key="9">
    <source>
        <dbReference type="EMBL" id="CAF3586764.1"/>
    </source>
</evidence>
<dbReference type="CDD" id="cd00303">
    <property type="entry name" value="retropepsin_like"/>
    <property type="match status" value="1"/>
</dbReference>
<dbReference type="PROSITE" id="PS50994">
    <property type="entry name" value="INTEGRASE"/>
    <property type="match status" value="1"/>
</dbReference>
<proteinExistence type="predicted"/>
<dbReference type="GO" id="GO:0003676">
    <property type="term" value="F:nucleic acid binding"/>
    <property type="evidence" value="ECO:0007669"/>
    <property type="project" value="InterPro"/>
</dbReference>
<dbReference type="Proteomes" id="UP000663865">
    <property type="component" value="Unassembled WGS sequence"/>
</dbReference>
<gene>
    <name evidence="9" type="ORF">KIK155_LOCUS20235</name>
</gene>
<protein>
    <recommendedName>
        <fullName evidence="1">RNA-directed DNA polymerase</fullName>
        <ecNumber evidence="1">2.7.7.49</ecNumber>
    </recommendedName>
</protein>
<dbReference type="Pfam" id="PF17921">
    <property type="entry name" value="Integrase_H2C2"/>
    <property type="match status" value="1"/>
</dbReference>
<dbReference type="Pfam" id="PF17917">
    <property type="entry name" value="RT_RNaseH"/>
    <property type="match status" value="1"/>
</dbReference>
<dbReference type="FunFam" id="1.10.340.70:FF:000001">
    <property type="entry name" value="Retrovirus-related Pol polyprotein from transposon gypsy-like Protein"/>
    <property type="match status" value="1"/>
</dbReference>
<accession>A0A818LZK5</accession>
<evidence type="ECO:0000256" key="4">
    <source>
        <dbReference type="ARBA" id="ARBA00022722"/>
    </source>
</evidence>